<gene>
    <name evidence="4" type="ORF">GUITHDRAFT_82418</name>
</gene>
<dbReference type="Gene3D" id="3.90.228.10">
    <property type="match status" value="1"/>
</dbReference>
<dbReference type="OrthoDB" id="6133115at2759"/>
<dbReference type="STRING" id="905079.L1I7X7"/>
<dbReference type="InterPro" id="IPR012317">
    <property type="entry name" value="Poly(ADP-ribose)pol_cat_dom"/>
</dbReference>
<keyword evidence="6" id="KW-1185">Reference proteome</keyword>
<dbReference type="PROSITE" id="PS51059">
    <property type="entry name" value="PARP_CATALYTIC"/>
    <property type="match status" value="1"/>
</dbReference>
<feature type="compositionally biased region" description="Basic and acidic residues" evidence="2">
    <location>
        <begin position="15"/>
        <end position="39"/>
    </location>
</feature>
<evidence type="ECO:0000259" key="3">
    <source>
        <dbReference type="PROSITE" id="PS51059"/>
    </source>
</evidence>
<evidence type="ECO:0000313" key="4">
    <source>
        <dbReference type="EMBL" id="EKX32313.1"/>
    </source>
</evidence>
<dbReference type="EMBL" id="JH993198">
    <property type="protein sequence ID" value="EKX32313.1"/>
    <property type="molecule type" value="Genomic_DNA"/>
</dbReference>
<dbReference type="AlphaFoldDB" id="L1I7X7"/>
<dbReference type="PANTHER" id="PTHR45740:SF2">
    <property type="entry name" value="POLY [ADP-RIBOSE] POLYMERASE"/>
    <property type="match status" value="1"/>
</dbReference>
<protein>
    <recommendedName>
        <fullName evidence="1">Poly [ADP-ribose] polymerase</fullName>
        <shortName evidence="1">PARP</shortName>
        <ecNumber evidence="1">2.4.2.-</ecNumber>
    </recommendedName>
</protein>
<reference evidence="6" key="2">
    <citation type="submission" date="2012-11" db="EMBL/GenBank/DDBJ databases">
        <authorList>
            <person name="Kuo A."/>
            <person name="Curtis B.A."/>
            <person name="Tanifuji G."/>
            <person name="Burki F."/>
            <person name="Gruber A."/>
            <person name="Irimia M."/>
            <person name="Maruyama S."/>
            <person name="Arias M.C."/>
            <person name="Ball S.G."/>
            <person name="Gile G.H."/>
            <person name="Hirakawa Y."/>
            <person name="Hopkins J.F."/>
            <person name="Rensing S.A."/>
            <person name="Schmutz J."/>
            <person name="Symeonidi A."/>
            <person name="Elias M."/>
            <person name="Eveleigh R.J."/>
            <person name="Herman E.K."/>
            <person name="Klute M.J."/>
            <person name="Nakayama T."/>
            <person name="Obornik M."/>
            <person name="Reyes-Prieto A."/>
            <person name="Armbrust E.V."/>
            <person name="Aves S.J."/>
            <person name="Beiko R.G."/>
            <person name="Coutinho P."/>
            <person name="Dacks J.B."/>
            <person name="Durnford D.G."/>
            <person name="Fast N.M."/>
            <person name="Green B.R."/>
            <person name="Grisdale C."/>
            <person name="Hempe F."/>
            <person name="Henrissat B."/>
            <person name="Hoppner M.P."/>
            <person name="Ishida K.-I."/>
            <person name="Kim E."/>
            <person name="Koreny L."/>
            <person name="Kroth P.G."/>
            <person name="Liu Y."/>
            <person name="Malik S.-B."/>
            <person name="Maier U.G."/>
            <person name="McRose D."/>
            <person name="Mock T."/>
            <person name="Neilson J.A."/>
            <person name="Onodera N.T."/>
            <person name="Poole A.M."/>
            <person name="Pritham E.J."/>
            <person name="Richards T.A."/>
            <person name="Rocap G."/>
            <person name="Roy S.W."/>
            <person name="Sarai C."/>
            <person name="Schaack S."/>
            <person name="Shirato S."/>
            <person name="Slamovits C.H."/>
            <person name="Spencer D.F."/>
            <person name="Suzuki S."/>
            <person name="Worden A.Z."/>
            <person name="Zauner S."/>
            <person name="Barry K."/>
            <person name="Bell C."/>
            <person name="Bharti A.K."/>
            <person name="Crow J.A."/>
            <person name="Grimwood J."/>
            <person name="Kramer R."/>
            <person name="Lindquist E."/>
            <person name="Lucas S."/>
            <person name="Salamov A."/>
            <person name="McFadden G.I."/>
            <person name="Lane C.E."/>
            <person name="Keeling P.J."/>
            <person name="Gray M.W."/>
            <person name="Grigoriev I.V."/>
            <person name="Archibald J.M."/>
        </authorList>
    </citation>
    <scope>NUCLEOTIDE SEQUENCE</scope>
    <source>
        <strain evidence="6">CCMP2712</strain>
    </source>
</reference>
<keyword evidence="1" id="KW-0520">NAD</keyword>
<dbReference type="OMA" id="YSHEYAS"/>
<dbReference type="EC" id="2.4.2.-" evidence="1"/>
<organism evidence="4">
    <name type="scientific">Guillardia theta (strain CCMP2712)</name>
    <name type="common">Cryptophyte</name>
    <dbReference type="NCBI Taxonomy" id="905079"/>
    <lineage>
        <taxon>Eukaryota</taxon>
        <taxon>Cryptophyceae</taxon>
        <taxon>Pyrenomonadales</taxon>
        <taxon>Geminigeraceae</taxon>
        <taxon>Guillardia</taxon>
    </lineage>
</organism>
<dbReference type="HOGENOM" id="CLU_867248_0_0_1"/>
<keyword evidence="1" id="KW-0808">Transferase</keyword>
<evidence type="ECO:0000256" key="1">
    <source>
        <dbReference type="RuleBase" id="RU362114"/>
    </source>
</evidence>
<evidence type="ECO:0000313" key="6">
    <source>
        <dbReference type="Proteomes" id="UP000011087"/>
    </source>
</evidence>
<dbReference type="GeneID" id="17289040"/>
<accession>L1I7X7</accession>
<sequence>MNLEERQLVKQQRELISKGKQLEHDAKSRKEQLHKEKAELSQQERLLNEQKRQVQSELTTLSKQEAELERKARDLETEKLLLAHDRAVLKAPYYWQGRASSASTDIKVDVTREWKDKIQELMTSTCKSQYIGQGRDNLGLKHKGYNVERVFRIEHSELWSAYALQRKATGYLMMLQGKRHPKTKVSTWKDWMKKSLLQDKTSNEVLLFHGTKHDMADVILKAGLDERVCSLEGLFGAGIYLAENSSKSDEYCTPDSRGICRMFVVRAVLGTPYEALQAMNNARRPPVMPGSDRLHDSVIGVTQDTHPSAFLQKYREFIVYDRRQTYPEFLVEFRRV</sequence>
<keyword evidence="1" id="KW-0328">Glycosyltransferase</keyword>
<dbReference type="PaxDb" id="55529-EKX32313"/>
<dbReference type="KEGG" id="gtt:GUITHDRAFT_82418"/>
<dbReference type="EnsemblProtists" id="EKX32313">
    <property type="protein sequence ID" value="EKX32313"/>
    <property type="gene ID" value="GUITHDRAFT_82418"/>
</dbReference>
<reference evidence="4 6" key="1">
    <citation type="journal article" date="2012" name="Nature">
        <title>Algal genomes reveal evolutionary mosaicism and the fate of nucleomorphs.</title>
        <authorList>
            <consortium name="DOE Joint Genome Institute"/>
            <person name="Curtis B.A."/>
            <person name="Tanifuji G."/>
            <person name="Burki F."/>
            <person name="Gruber A."/>
            <person name="Irimia M."/>
            <person name="Maruyama S."/>
            <person name="Arias M.C."/>
            <person name="Ball S.G."/>
            <person name="Gile G.H."/>
            <person name="Hirakawa Y."/>
            <person name="Hopkins J.F."/>
            <person name="Kuo A."/>
            <person name="Rensing S.A."/>
            <person name="Schmutz J."/>
            <person name="Symeonidi A."/>
            <person name="Elias M."/>
            <person name="Eveleigh R.J."/>
            <person name="Herman E.K."/>
            <person name="Klute M.J."/>
            <person name="Nakayama T."/>
            <person name="Obornik M."/>
            <person name="Reyes-Prieto A."/>
            <person name="Armbrust E.V."/>
            <person name="Aves S.J."/>
            <person name="Beiko R.G."/>
            <person name="Coutinho P."/>
            <person name="Dacks J.B."/>
            <person name="Durnford D.G."/>
            <person name="Fast N.M."/>
            <person name="Green B.R."/>
            <person name="Grisdale C.J."/>
            <person name="Hempel F."/>
            <person name="Henrissat B."/>
            <person name="Hoppner M.P."/>
            <person name="Ishida K."/>
            <person name="Kim E."/>
            <person name="Koreny L."/>
            <person name="Kroth P.G."/>
            <person name="Liu Y."/>
            <person name="Malik S.B."/>
            <person name="Maier U.G."/>
            <person name="McRose D."/>
            <person name="Mock T."/>
            <person name="Neilson J.A."/>
            <person name="Onodera N.T."/>
            <person name="Poole A.M."/>
            <person name="Pritham E.J."/>
            <person name="Richards T.A."/>
            <person name="Rocap G."/>
            <person name="Roy S.W."/>
            <person name="Sarai C."/>
            <person name="Schaack S."/>
            <person name="Shirato S."/>
            <person name="Slamovits C.H."/>
            <person name="Spencer D.F."/>
            <person name="Suzuki S."/>
            <person name="Worden A.Z."/>
            <person name="Zauner S."/>
            <person name="Barry K."/>
            <person name="Bell C."/>
            <person name="Bharti A.K."/>
            <person name="Crow J.A."/>
            <person name="Grimwood J."/>
            <person name="Kramer R."/>
            <person name="Lindquist E."/>
            <person name="Lucas S."/>
            <person name="Salamov A."/>
            <person name="McFadden G.I."/>
            <person name="Lane C.E."/>
            <person name="Keeling P.J."/>
            <person name="Gray M.W."/>
            <person name="Grigoriev I.V."/>
            <person name="Archibald J.M."/>
        </authorList>
    </citation>
    <scope>NUCLEOTIDE SEQUENCE</scope>
    <source>
        <strain evidence="4 6">CCMP2712</strain>
    </source>
</reference>
<name>L1I7X7_GUITC</name>
<dbReference type="GO" id="GO:0003950">
    <property type="term" value="F:NAD+ poly-ADP-ribosyltransferase activity"/>
    <property type="evidence" value="ECO:0007669"/>
    <property type="project" value="UniProtKB-UniRule"/>
</dbReference>
<evidence type="ECO:0000313" key="5">
    <source>
        <dbReference type="EnsemblProtists" id="EKX32313"/>
    </source>
</evidence>
<dbReference type="SUPFAM" id="SSF56399">
    <property type="entry name" value="ADP-ribosylation"/>
    <property type="match status" value="1"/>
</dbReference>
<dbReference type="GO" id="GO:0005634">
    <property type="term" value="C:nucleus"/>
    <property type="evidence" value="ECO:0007669"/>
    <property type="project" value="TreeGrafter"/>
</dbReference>
<dbReference type="InterPro" id="IPR051712">
    <property type="entry name" value="ARTD-AVP"/>
</dbReference>
<dbReference type="RefSeq" id="XP_005819293.1">
    <property type="nucleotide sequence ID" value="XM_005819236.1"/>
</dbReference>
<dbReference type="eggNOG" id="KOG4177">
    <property type="taxonomic scope" value="Eukaryota"/>
</dbReference>
<dbReference type="Pfam" id="PF00644">
    <property type="entry name" value="PARP"/>
    <property type="match status" value="1"/>
</dbReference>
<feature type="domain" description="PARP catalytic" evidence="3">
    <location>
        <begin position="91"/>
        <end position="336"/>
    </location>
</feature>
<dbReference type="Proteomes" id="UP000011087">
    <property type="component" value="Unassembled WGS sequence"/>
</dbReference>
<dbReference type="GO" id="GO:1990404">
    <property type="term" value="F:NAD+-protein mono-ADP-ribosyltransferase activity"/>
    <property type="evidence" value="ECO:0007669"/>
    <property type="project" value="TreeGrafter"/>
</dbReference>
<evidence type="ECO:0000256" key="2">
    <source>
        <dbReference type="SAM" id="MobiDB-lite"/>
    </source>
</evidence>
<dbReference type="PANTHER" id="PTHR45740">
    <property type="entry name" value="POLY [ADP-RIBOSE] POLYMERASE"/>
    <property type="match status" value="1"/>
</dbReference>
<proteinExistence type="predicted"/>
<feature type="region of interest" description="Disordered" evidence="2">
    <location>
        <begin position="15"/>
        <end position="40"/>
    </location>
</feature>
<reference evidence="5" key="3">
    <citation type="submission" date="2015-06" db="UniProtKB">
        <authorList>
            <consortium name="EnsemblProtists"/>
        </authorList>
    </citation>
    <scope>IDENTIFICATION</scope>
</reference>